<feature type="transmembrane region" description="Helical" evidence="1">
    <location>
        <begin position="50"/>
        <end position="70"/>
    </location>
</feature>
<accession>B4VYW7</accession>
<feature type="transmembrane region" description="Helical" evidence="1">
    <location>
        <begin position="90"/>
        <end position="108"/>
    </location>
</feature>
<proteinExistence type="predicted"/>
<sequence>MTLYPQTEALEGRITIFSRVISIMFMLFGIGAAIAQLAKISPFLESYPGWTWNLSNISALILGILLFLLGKSQGIKRLVYFSLFSGRETMKRFLLVFPIFATIILLLLKFRRISSERDARTTGLTQLKLGNKLGS</sequence>
<evidence type="ECO:0000256" key="1">
    <source>
        <dbReference type="SAM" id="Phobius"/>
    </source>
</evidence>
<keyword evidence="3" id="KW-1185">Reference proteome</keyword>
<organism evidence="2 3">
    <name type="scientific">Coleofasciculus chthonoplastes PCC 7420</name>
    <dbReference type="NCBI Taxonomy" id="118168"/>
    <lineage>
        <taxon>Bacteria</taxon>
        <taxon>Bacillati</taxon>
        <taxon>Cyanobacteriota</taxon>
        <taxon>Cyanophyceae</taxon>
        <taxon>Coleofasciculales</taxon>
        <taxon>Coleofasciculaceae</taxon>
        <taxon>Coleofasciculus</taxon>
    </lineage>
</organism>
<dbReference type="HOGENOM" id="CLU_1882196_0_0_3"/>
<dbReference type="AlphaFoldDB" id="B4VYW7"/>
<dbReference type="RefSeq" id="WP_006103979.1">
    <property type="nucleotide sequence ID" value="NZ_DS989861.1"/>
</dbReference>
<dbReference type="Proteomes" id="UP000003835">
    <property type="component" value="Unassembled WGS sequence"/>
</dbReference>
<reference evidence="2 3" key="1">
    <citation type="submission" date="2008-07" db="EMBL/GenBank/DDBJ databases">
        <authorList>
            <person name="Tandeau de Marsac N."/>
            <person name="Ferriera S."/>
            <person name="Johnson J."/>
            <person name="Kravitz S."/>
            <person name="Beeson K."/>
            <person name="Sutton G."/>
            <person name="Rogers Y.-H."/>
            <person name="Friedman R."/>
            <person name="Frazier M."/>
            <person name="Venter J.C."/>
        </authorList>
    </citation>
    <scope>NUCLEOTIDE SEQUENCE [LARGE SCALE GENOMIC DNA]</scope>
    <source>
        <strain evidence="2 3">PCC 7420</strain>
    </source>
</reference>
<feature type="transmembrane region" description="Helical" evidence="1">
    <location>
        <begin position="20"/>
        <end position="38"/>
    </location>
</feature>
<keyword evidence="1" id="KW-1133">Transmembrane helix</keyword>
<keyword evidence="1" id="KW-0812">Transmembrane</keyword>
<evidence type="ECO:0000313" key="3">
    <source>
        <dbReference type="Proteomes" id="UP000003835"/>
    </source>
</evidence>
<dbReference type="EMBL" id="DS989861">
    <property type="protein sequence ID" value="EDX72841.1"/>
    <property type="molecule type" value="Genomic_DNA"/>
</dbReference>
<protein>
    <submittedName>
        <fullName evidence="2">Uncharacterized protein</fullName>
    </submittedName>
</protein>
<keyword evidence="1" id="KW-0472">Membrane</keyword>
<gene>
    <name evidence="2" type="ORF">MC7420_3287</name>
</gene>
<name>B4VYW7_9CYAN</name>
<evidence type="ECO:0000313" key="2">
    <source>
        <dbReference type="EMBL" id="EDX72841.1"/>
    </source>
</evidence>